<accession>A0ABS6BNA8</accession>
<organism evidence="1 2">
    <name type="scientific">Clostridium frigoris</name>
    <dbReference type="NCBI Taxonomy" id="205327"/>
    <lineage>
        <taxon>Bacteria</taxon>
        <taxon>Bacillati</taxon>
        <taxon>Bacillota</taxon>
        <taxon>Clostridia</taxon>
        <taxon>Eubacteriales</taxon>
        <taxon>Clostridiaceae</taxon>
        <taxon>Clostridium</taxon>
    </lineage>
</organism>
<dbReference type="Proteomes" id="UP000776252">
    <property type="component" value="Unassembled WGS sequence"/>
</dbReference>
<protein>
    <submittedName>
        <fullName evidence="1">Uncharacterized protein</fullName>
    </submittedName>
</protein>
<evidence type="ECO:0000313" key="2">
    <source>
        <dbReference type="Proteomes" id="UP000776252"/>
    </source>
</evidence>
<dbReference type="RefSeq" id="WP_216145442.1">
    <property type="nucleotide sequence ID" value="NZ_JAHLDV010000002.1"/>
</dbReference>
<comment type="caution">
    <text evidence="1">The sequence shown here is derived from an EMBL/GenBank/DDBJ whole genome shotgun (WGS) entry which is preliminary data.</text>
</comment>
<sequence length="55" mass="6465">MNKKNSKNKEKLYNKLDNNNFSNFPINSSLINIPIIPNMVNINNNIPQEETKYKK</sequence>
<name>A0ABS6BNA8_9CLOT</name>
<gene>
    <name evidence="1" type="ORF">KPL37_01330</name>
</gene>
<dbReference type="EMBL" id="JAHLDV010000002">
    <property type="protein sequence ID" value="MBU3158411.1"/>
    <property type="molecule type" value="Genomic_DNA"/>
</dbReference>
<proteinExistence type="predicted"/>
<reference evidence="1 2" key="1">
    <citation type="submission" date="2021-06" db="EMBL/GenBank/DDBJ databases">
        <title>Clostridia strains as spoilage organisms.</title>
        <authorList>
            <person name="Wambui J."/>
            <person name="Stephan R."/>
            <person name="Stevens M.J.A."/>
        </authorList>
    </citation>
    <scope>NUCLEOTIDE SEQUENCE [LARGE SCALE GENOMIC DNA]</scope>
    <source>
        <strain evidence="1 2">DSM 14204</strain>
    </source>
</reference>
<evidence type="ECO:0000313" key="1">
    <source>
        <dbReference type="EMBL" id="MBU3158411.1"/>
    </source>
</evidence>
<keyword evidence="2" id="KW-1185">Reference proteome</keyword>